<feature type="transmembrane region" description="Helical" evidence="2">
    <location>
        <begin position="912"/>
        <end position="940"/>
    </location>
</feature>
<proteinExistence type="predicted"/>
<reference evidence="3 4" key="1">
    <citation type="submission" date="2015-02" db="EMBL/GenBank/DDBJ databases">
        <title>Draft genome sequences of ten Microbacterium spp. with emphasis on heavy metal contaminated environments.</title>
        <authorList>
            <person name="Corretto E."/>
        </authorList>
    </citation>
    <scope>NUCLEOTIDE SEQUENCE [LARGE SCALE GENOMIC DNA]</scope>
    <source>
        <strain evidence="3 4">DSM 12510</strain>
    </source>
</reference>
<feature type="transmembrane region" description="Helical" evidence="2">
    <location>
        <begin position="431"/>
        <end position="451"/>
    </location>
</feature>
<evidence type="ECO:0000256" key="2">
    <source>
        <dbReference type="SAM" id="Phobius"/>
    </source>
</evidence>
<dbReference type="STRING" id="92835.RS81_01318"/>
<keyword evidence="2" id="KW-0472">Membrane</keyword>
<protein>
    <submittedName>
        <fullName evidence="3">Bacterial membrane protein YfhO</fullName>
    </submittedName>
</protein>
<keyword evidence="4" id="KW-1185">Reference proteome</keyword>
<feature type="transmembrane region" description="Helical" evidence="2">
    <location>
        <begin position="393"/>
        <end position="411"/>
    </location>
</feature>
<dbReference type="EMBL" id="JYIZ01000043">
    <property type="protein sequence ID" value="KJL41733.1"/>
    <property type="molecule type" value="Genomic_DNA"/>
</dbReference>
<feature type="transmembrane region" description="Helical" evidence="2">
    <location>
        <begin position="519"/>
        <end position="541"/>
    </location>
</feature>
<gene>
    <name evidence="3" type="ORF">RS81_01318</name>
</gene>
<feature type="transmembrane region" description="Helical" evidence="2">
    <location>
        <begin position="362"/>
        <end position="381"/>
    </location>
</feature>
<evidence type="ECO:0000313" key="3">
    <source>
        <dbReference type="EMBL" id="KJL41733.1"/>
    </source>
</evidence>
<feature type="transmembrane region" description="Helical" evidence="2">
    <location>
        <begin position="463"/>
        <end position="483"/>
    </location>
</feature>
<dbReference type="PANTHER" id="PTHR38454:SF1">
    <property type="entry name" value="INTEGRAL MEMBRANE PROTEIN"/>
    <property type="match status" value="1"/>
</dbReference>
<keyword evidence="2" id="KW-1133">Transmembrane helix</keyword>
<dbReference type="Pfam" id="PF09586">
    <property type="entry name" value="YfhO"/>
    <property type="match status" value="1"/>
</dbReference>
<dbReference type="Proteomes" id="UP000033956">
    <property type="component" value="Unassembled WGS sequence"/>
</dbReference>
<feature type="region of interest" description="Disordered" evidence="1">
    <location>
        <begin position="946"/>
        <end position="999"/>
    </location>
</feature>
<evidence type="ECO:0000256" key="1">
    <source>
        <dbReference type="SAM" id="MobiDB-lite"/>
    </source>
</evidence>
<dbReference type="RefSeq" id="WP_157003973.1">
    <property type="nucleotide sequence ID" value="NZ_BAAAUP010000006.1"/>
</dbReference>
<evidence type="ECO:0000313" key="4">
    <source>
        <dbReference type="Proteomes" id="UP000033956"/>
    </source>
</evidence>
<feature type="transmembrane region" description="Helical" evidence="2">
    <location>
        <begin position="295"/>
        <end position="318"/>
    </location>
</feature>
<dbReference type="PATRIC" id="fig|92835.4.peg.1336"/>
<dbReference type="OrthoDB" id="3752109at2"/>
<keyword evidence="2" id="KW-0812">Transmembrane</keyword>
<feature type="region of interest" description="Disordered" evidence="1">
    <location>
        <begin position="1"/>
        <end position="41"/>
    </location>
</feature>
<organism evidence="3 4">
    <name type="scientific">Microbacterium terrae</name>
    <dbReference type="NCBI Taxonomy" id="69369"/>
    <lineage>
        <taxon>Bacteria</taxon>
        <taxon>Bacillati</taxon>
        <taxon>Actinomycetota</taxon>
        <taxon>Actinomycetes</taxon>
        <taxon>Micrococcales</taxon>
        <taxon>Microbacteriaceae</taxon>
        <taxon>Microbacterium</taxon>
    </lineage>
</organism>
<comment type="caution">
    <text evidence="3">The sequence shown here is derived from an EMBL/GenBank/DDBJ whole genome shotgun (WGS) entry which is preliminary data.</text>
</comment>
<sequence>MPQATQKSSATAPGHPTPDSDGATDATEPSTPGVPPDGPDAAVRRRWWRRPEAIGIAAVLAGLIAVLTVHLGPALVGAKTFSAMDRLMSVAPWWNGGPKAPVMNPFLGDSIDSLIPSYIQIRERLAEGDWALWSSLAGPGTELLASTNTPTLTLSTIWFLALPTVYATGFVKLVEIALAMGGMYLWMRRIGLGRPASLLAGVFYCGSGFFVGWATWSAQASVAAMMPALFWAIERFIARKTLRSALPIAVVVALLLLGGFPAAAGHALYAGGLYFIVRLIADRAAHPGVAGFKLFAAGVGAVILGVALSAVQVLPLAFGLADTDLSVRSGQFFSQQPLSSFMSMFFPGSLFDLGYGPDTNPIEAYAFLGMGAVFFAAVAVLTPRLAHQAKAVVPFLAVGALLAAAVVWYQGWWTAWLSGLPVFSGNNSGRLRDIVCLFACALAAIGVERIFTAAEATRKRLLVITAVALLGFGALTVLIWWLYPDLSTRTLALDAVPALLIIALAGVAVVWFRRRAVRTAAFAGVALLAALQMSTSVSNYWPLNDVDDFYPELALIDRIDDEIGADRVLTSGSFMGSTAAAYGVRSATAHSFQPTTWREYLEALQLGAFGAGQSPTNPTLTFPGTETAAQTALLDRLGAAAWTTSFDTIVPGEIQTPSGGAWAAPAAGGGTVQVAAGTAIEVPLSAPGIRAVTITVVDAVPPQTEGLTVTAEVVDAAGAVVATGEAARSHLNPGPLTFAVAGEDLPSGDLTLRLTASVPVGLAADSSGAVDVGVTVPTDDGLQMVYADSHGTVWTRESALPRIRWAGSSVVEEDAQARLALLADPALDRDTVVLSADGAGAGDGGDAELEVTADTGDAIDVTVDAETGGHLVVADWMHRGWRVTVDGEPAEIVEADHAMSAVYVPAGTHEVAFTYTGVGVVAGAAVSGLSLVVVAGVVIVTGLRRRRADDHGDAERTDAEGDAERTDAEGDAERTDDPERADDAGTAGDAERPEAVTPR</sequence>
<dbReference type="PANTHER" id="PTHR38454">
    <property type="entry name" value="INTEGRAL MEMBRANE PROTEIN-RELATED"/>
    <property type="match status" value="1"/>
</dbReference>
<feature type="transmembrane region" description="Helical" evidence="2">
    <location>
        <begin position="157"/>
        <end position="186"/>
    </location>
</feature>
<dbReference type="InterPro" id="IPR018580">
    <property type="entry name" value="Uncharacterised_YfhO"/>
</dbReference>
<feature type="transmembrane region" description="Helical" evidence="2">
    <location>
        <begin position="245"/>
        <end position="275"/>
    </location>
</feature>
<feature type="compositionally biased region" description="Basic and acidic residues" evidence="1">
    <location>
        <begin position="947"/>
        <end position="999"/>
    </location>
</feature>
<feature type="transmembrane region" description="Helical" evidence="2">
    <location>
        <begin position="495"/>
        <end position="512"/>
    </location>
</feature>
<feature type="transmembrane region" description="Helical" evidence="2">
    <location>
        <begin position="198"/>
        <end position="216"/>
    </location>
</feature>
<name>A0A0M2HC98_9MICO</name>
<feature type="compositionally biased region" description="Polar residues" evidence="1">
    <location>
        <begin position="1"/>
        <end position="11"/>
    </location>
</feature>
<accession>A0A0M2HC98</accession>
<feature type="transmembrane region" description="Helical" evidence="2">
    <location>
        <begin position="53"/>
        <end position="76"/>
    </location>
</feature>
<dbReference type="AlphaFoldDB" id="A0A0M2HC98"/>